<protein>
    <submittedName>
        <fullName evidence="2">Gamma-glutamylcyclotransferase</fullName>
    </submittedName>
</protein>
<dbReference type="Proteomes" id="UP001139104">
    <property type="component" value="Unassembled WGS sequence"/>
</dbReference>
<dbReference type="Pfam" id="PF13772">
    <property type="entry name" value="AIG2_2"/>
    <property type="match status" value="1"/>
</dbReference>
<gene>
    <name evidence="2" type="ORF">K2U94_09965</name>
</gene>
<dbReference type="InterPro" id="IPR013024">
    <property type="entry name" value="GGCT-like"/>
</dbReference>
<dbReference type="SUPFAM" id="SSF110857">
    <property type="entry name" value="Gamma-glutamyl cyclotransferase-like"/>
    <property type="match status" value="1"/>
</dbReference>
<name>A0ABS9Z641_9HYPH</name>
<dbReference type="InterPro" id="IPR017939">
    <property type="entry name" value="G-Glutamylcylcotransferase"/>
</dbReference>
<dbReference type="Gene3D" id="3.10.490.10">
    <property type="entry name" value="Gamma-glutamyl cyclotransferase-like"/>
    <property type="match status" value="1"/>
</dbReference>
<reference evidence="2" key="1">
    <citation type="journal article" date="2022" name="ISME J.">
        <title>Identification of active gaseous-alkane degraders at natural gas seeps.</title>
        <authorList>
            <person name="Farhan Ul Haque M."/>
            <person name="Hernandez M."/>
            <person name="Crombie A.T."/>
            <person name="Murrell J.C."/>
        </authorList>
    </citation>
    <scope>NUCLEOTIDE SEQUENCE</scope>
    <source>
        <strain evidence="2">PC2</strain>
    </source>
</reference>
<evidence type="ECO:0000313" key="3">
    <source>
        <dbReference type="Proteomes" id="UP001139104"/>
    </source>
</evidence>
<dbReference type="InterPro" id="IPR036568">
    <property type="entry name" value="GGCT-like_sf"/>
</dbReference>
<proteinExistence type="predicted"/>
<dbReference type="CDD" id="cd06661">
    <property type="entry name" value="GGCT_like"/>
    <property type="match status" value="1"/>
</dbReference>
<comment type="caution">
    <text evidence="2">The sequence shown here is derived from an EMBL/GenBank/DDBJ whole genome shotgun (WGS) entry which is preliminary data.</text>
</comment>
<sequence length="160" mass="17302">MPLNFAYGSNMDAAAMARRCPGARALGRAFLPRHRFDLMPDGFATIVRDPAAMVAGVLWELGFGDLAALDRYEGVAQGAYLKISQPILREGASPIRALVYIGAPGKSLGRAPADYMRQIVVAARAQGLSSDYVDYLRRVGGEDVPEAPTKFRAIKNLSFL</sequence>
<evidence type="ECO:0000313" key="2">
    <source>
        <dbReference type="EMBL" id="MCI4683088.1"/>
    </source>
</evidence>
<keyword evidence="1" id="KW-0456">Lyase</keyword>
<keyword evidence="3" id="KW-1185">Reference proteome</keyword>
<dbReference type="RefSeq" id="WP_243067058.1">
    <property type="nucleotide sequence ID" value="NZ_JAIVFK010000012.1"/>
</dbReference>
<organism evidence="2 3">
    <name type="scientific">Candidatus Rhodoblastus alkanivorans</name>
    <dbReference type="NCBI Taxonomy" id="2954117"/>
    <lineage>
        <taxon>Bacteria</taxon>
        <taxon>Pseudomonadati</taxon>
        <taxon>Pseudomonadota</taxon>
        <taxon>Alphaproteobacteria</taxon>
        <taxon>Hyphomicrobiales</taxon>
        <taxon>Rhodoblastaceae</taxon>
        <taxon>Rhodoblastus</taxon>
    </lineage>
</organism>
<evidence type="ECO:0000256" key="1">
    <source>
        <dbReference type="ARBA" id="ARBA00023239"/>
    </source>
</evidence>
<dbReference type="PANTHER" id="PTHR12935">
    <property type="entry name" value="GAMMA-GLUTAMYLCYCLOTRANSFERASE"/>
    <property type="match status" value="1"/>
</dbReference>
<dbReference type="EMBL" id="JAIVFP010000001">
    <property type="protein sequence ID" value="MCI4683088.1"/>
    <property type="molecule type" value="Genomic_DNA"/>
</dbReference>
<accession>A0ABS9Z641</accession>
<dbReference type="PANTHER" id="PTHR12935:SF0">
    <property type="entry name" value="GAMMA-GLUTAMYLCYCLOTRANSFERASE"/>
    <property type="match status" value="1"/>
</dbReference>